<dbReference type="Gene3D" id="1.25.40.10">
    <property type="entry name" value="Tetratricopeptide repeat domain"/>
    <property type="match status" value="1"/>
</dbReference>
<sequence>MMSDECIARQMRSIFFPAHQRNAFHRLNVEYLASLQGLQPSALSDLLETGIRGNLQRVGESDAVMPSLRHQVEWMAALIAQQGAWLQQDKERQRKQLLSNSQGNFILYRAGMSVDFAGKKLSEALLVPAHDAPQRVALAVQMLKDGLQVNPLNYRAHFELGWAYLFMLNQLPEATFHLEAAAQQAQAASDPLFARFARRHLADAWYGRQEFSKAADIALSILPEAAPDDLEVRYELSRYLSAAGDIPLAAQHLAQVVGRSAIHYVQAQAEPDFVGQGEIQTVLEDLRSIRVQRIQHYVHANWKQDALATLPLPDQIDSGELFNQVVDQHERVMTHLPYATLSQREKQIGDRILDASRQRIIREVRLRSRHYEQVAEKERQRWSWVNQTGGVLVHLSTILLLASLMFYLLRFALDLLGVGNLLNADTLVGNILGSMLLLGITGVTLLQFVPWGMKKLLLKQLELDNTVSVLKSSS</sequence>
<keyword evidence="1" id="KW-1133">Transmembrane helix</keyword>
<gene>
    <name evidence="2" type="ORF">RCC75_17130</name>
    <name evidence="3" type="ORF">RCG00_16055</name>
</gene>
<evidence type="ECO:0000256" key="1">
    <source>
        <dbReference type="SAM" id="Phobius"/>
    </source>
</evidence>
<evidence type="ECO:0000313" key="4">
    <source>
        <dbReference type="Proteomes" id="UP001223336"/>
    </source>
</evidence>
<keyword evidence="4" id="KW-1185">Reference proteome</keyword>
<evidence type="ECO:0000313" key="2">
    <source>
        <dbReference type="EMBL" id="MDQ5770264.1"/>
    </source>
</evidence>
<dbReference type="EMBL" id="CP133217">
    <property type="protein sequence ID" value="WML85806.1"/>
    <property type="molecule type" value="Genomic_DNA"/>
</dbReference>
<dbReference type="SUPFAM" id="SSF48452">
    <property type="entry name" value="TPR-like"/>
    <property type="match status" value="1"/>
</dbReference>
<dbReference type="Proteomes" id="UP001229862">
    <property type="component" value="Chromosome"/>
</dbReference>
<feature type="transmembrane region" description="Helical" evidence="1">
    <location>
        <begin position="429"/>
        <end position="449"/>
    </location>
</feature>
<keyword evidence="1" id="KW-0812">Transmembrane</keyword>
<evidence type="ECO:0000313" key="3">
    <source>
        <dbReference type="EMBL" id="WML85806.1"/>
    </source>
</evidence>
<name>A0AA51R3M7_9GAMM</name>
<dbReference type="RefSeq" id="WP_308136015.1">
    <property type="nucleotide sequence ID" value="NZ_CP133217.1"/>
</dbReference>
<proteinExistence type="predicted"/>
<dbReference type="EMBL" id="JAVFKN010000028">
    <property type="protein sequence ID" value="MDQ5770264.1"/>
    <property type="molecule type" value="Genomic_DNA"/>
</dbReference>
<accession>A0AA51R3M7</accession>
<reference evidence="3 4" key="1">
    <citation type="submission" date="2023-08" db="EMBL/GenBank/DDBJ databases">
        <title>New molecular markers tilS and rpoB for phylogenetic and monitoring studies of the genus Thiothrix biodiversity.</title>
        <authorList>
            <person name="Ravin N.V."/>
            <person name="Smolyakov D."/>
            <person name="Markov N.D."/>
            <person name="Beletsky A.V."/>
            <person name="Mardanov A.V."/>
            <person name="Rudenko T.S."/>
            <person name="Grabovich M.Y."/>
        </authorList>
    </citation>
    <scope>NUCLEOTIDE SEQUENCE</scope>
    <source>
        <strain evidence="3">DNT52</strain>
        <strain evidence="2 4">H33</strain>
    </source>
</reference>
<dbReference type="AlphaFoldDB" id="A0AA51R3M7"/>
<dbReference type="InterPro" id="IPR011990">
    <property type="entry name" value="TPR-like_helical_dom_sf"/>
</dbReference>
<feature type="transmembrane region" description="Helical" evidence="1">
    <location>
        <begin position="389"/>
        <end position="409"/>
    </location>
</feature>
<protein>
    <submittedName>
        <fullName evidence="3">Uncharacterized protein</fullName>
    </submittedName>
</protein>
<dbReference type="Proteomes" id="UP001223336">
    <property type="component" value="Unassembled WGS sequence"/>
</dbReference>
<keyword evidence="1" id="KW-0472">Membrane</keyword>
<organism evidence="3">
    <name type="scientific">Thiothrix subterranea</name>
    <dbReference type="NCBI Taxonomy" id="2735563"/>
    <lineage>
        <taxon>Bacteria</taxon>
        <taxon>Pseudomonadati</taxon>
        <taxon>Pseudomonadota</taxon>
        <taxon>Gammaproteobacteria</taxon>
        <taxon>Thiotrichales</taxon>
        <taxon>Thiotrichaceae</taxon>
        <taxon>Thiothrix</taxon>
    </lineage>
</organism>